<gene>
    <name evidence="1" type="ORF">EDC14_104816</name>
</gene>
<proteinExistence type="predicted"/>
<comment type="caution">
    <text evidence="1">The sequence shown here is derived from an EMBL/GenBank/DDBJ whole genome shotgun (WGS) entry which is preliminary data.</text>
</comment>
<reference evidence="1 2" key="1">
    <citation type="submission" date="2019-03" db="EMBL/GenBank/DDBJ databases">
        <title>Genomic Encyclopedia of Type Strains, Phase IV (KMG-IV): sequencing the most valuable type-strain genomes for metagenomic binning, comparative biology and taxonomic classification.</title>
        <authorList>
            <person name="Goeker M."/>
        </authorList>
    </citation>
    <scope>NUCLEOTIDE SEQUENCE [LARGE SCALE GENOMIC DNA]</scope>
    <source>
        <strain evidence="1 2">LX-B</strain>
    </source>
</reference>
<protein>
    <submittedName>
        <fullName evidence="1">Uncharacterized protein</fullName>
    </submittedName>
</protein>
<evidence type="ECO:0000313" key="2">
    <source>
        <dbReference type="Proteomes" id="UP000295008"/>
    </source>
</evidence>
<dbReference type="EMBL" id="SLUN01000048">
    <property type="protein sequence ID" value="TCL56803.1"/>
    <property type="molecule type" value="Genomic_DNA"/>
</dbReference>
<evidence type="ECO:0000313" key="1">
    <source>
        <dbReference type="EMBL" id="TCL56803.1"/>
    </source>
</evidence>
<name>A0A4R1QUF4_HYDET</name>
<accession>A0A4R1QUF4</accession>
<dbReference type="AlphaFoldDB" id="A0A4R1QUF4"/>
<dbReference type="Proteomes" id="UP000295008">
    <property type="component" value="Unassembled WGS sequence"/>
</dbReference>
<sequence>MMSLPAYSISEKQCGCAKLPDELLNGMGGCFKSHVIKSFETEVSLRKELKRLYHLLF</sequence>
<keyword evidence="2" id="KW-1185">Reference proteome</keyword>
<organism evidence="1 2">
    <name type="scientific">Hydrogenispora ethanolica</name>
    <dbReference type="NCBI Taxonomy" id="1082276"/>
    <lineage>
        <taxon>Bacteria</taxon>
        <taxon>Bacillati</taxon>
        <taxon>Bacillota</taxon>
        <taxon>Hydrogenispora</taxon>
    </lineage>
</organism>